<dbReference type="Pfam" id="PF13181">
    <property type="entry name" value="TPR_8"/>
    <property type="match status" value="1"/>
</dbReference>
<dbReference type="InterPro" id="IPR011990">
    <property type="entry name" value="TPR-like_helical_dom_sf"/>
</dbReference>
<feature type="signal peptide" evidence="4">
    <location>
        <begin position="1"/>
        <end position="17"/>
    </location>
</feature>
<dbReference type="Gene3D" id="1.25.40.10">
    <property type="entry name" value="Tetratricopeptide repeat domain"/>
    <property type="match status" value="2"/>
</dbReference>
<organism evidence="5 6">
    <name type="scientific">Candidatus Avitreponema avistercoris</name>
    <dbReference type="NCBI Taxonomy" id="2840705"/>
    <lineage>
        <taxon>Bacteria</taxon>
        <taxon>Pseudomonadati</taxon>
        <taxon>Spirochaetota</taxon>
        <taxon>Spirochaetia</taxon>
        <taxon>Spirochaetales</taxon>
        <taxon>Candidatus Avitreponema</taxon>
    </lineage>
</organism>
<dbReference type="EMBL" id="JADIMS010000050">
    <property type="protein sequence ID" value="MBO8450076.1"/>
    <property type="molecule type" value="Genomic_DNA"/>
</dbReference>
<accession>A0A9D9HG69</accession>
<name>A0A9D9HG69_9SPIR</name>
<dbReference type="SMART" id="SM00028">
    <property type="entry name" value="TPR"/>
    <property type="match status" value="2"/>
</dbReference>
<comment type="caution">
    <text evidence="5">The sequence shown here is derived from an EMBL/GenBank/DDBJ whole genome shotgun (WGS) entry which is preliminary data.</text>
</comment>
<protein>
    <recommendedName>
        <fullName evidence="7">Tetratricopeptide repeat protein</fullName>
    </recommendedName>
</protein>
<keyword evidence="4" id="KW-0732">Signal</keyword>
<sequence length="203" mass="23183">MLFFSLCCFFLPFPSPAQTKPDALVLYRQQQYAQAIEVCLGELEADSTNTDSYVVLCWALVKTGRYAEAENWAARGRGVSRYDPRLIEIAAEARYFQGKNEGALSLFQEYISYAPNGSRLTEAYDFMGEIFMRLGKYRHADIAFSASLQYDRANPARWIKLGYAREMALDFRYSLDAYNQALQMDPNNPDAARGRNRVIAKMN</sequence>
<reference evidence="5" key="1">
    <citation type="submission" date="2020-10" db="EMBL/GenBank/DDBJ databases">
        <authorList>
            <person name="Gilroy R."/>
        </authorList>
    </citation>
    <scope>NUCLEOTIDE SEQUENCE</scope>
    <source>
        <strain evidence="5">B3-4054</strain>
    </source>
</reference>
<dbReference type="AlphaFoldDB" id="A0A9D9HG69"/>
<evidence type="ECO:0000256" key="1">
    <source>
        <dbReference type="ARBA" id="ARBA00022737"/>
    </source>
</evidence>
<proteinExistence type="predicted"/>
<evidence type="ECO:0000313" key="6">
    <source>
        <dbReference type="Proteomes" id="UP000823616"/>
    </source>
</evidence>
<dbReference type="PANTHER" id="PTHR44943">
    <property type="entry name" value="CELLULOSE SYNTHASE OPERON PROTEIN C"/>
    <property type="match status" value="1"/>
</dbReference>
<dbReference type="SUPFAM" id="SSF48452">
    <property type="entry name" value="TPR-like"/>
    <property type="match status" value="2"/>
</dbReference>
<keyword evidence="2 3" id="KW-0802">TPR repeat</keyword>
<keyword evidence="1" id="KW-0677">Repeat</keyword>
<evidence type="ECO:0008006" key="7">
    <source>
        <dbReference type="Google" id="ProtNLM"/>
    </source>
</evidence>
<evidence type="ECO:0000256" key="4">
    <source>
        <dbReference type="SAM" id="SignalP"/>
    </source>
</evidence>
<evidence type="ECO:0000256" key="3">
    <source>
        <dbReference type="PROSITE-ProRule" id="PRU00339"/>
    </source>
</evidence>
<evidence type="ECO:0000256" key="2">
    <source>
        <dbReference type="ARBA" id="ARBA00022803"/>
    </source>
</evidence>
<dbReference type="Proteomes" id="UP000823616">
    <property type="component" value="Unassembled WGS sequence"/>
</dbReference>
<gene>
    <name evidence="5" type="ORF">IAA96_03115</name>
</gene>
<dbReference type="InterPro" id="IPR051685">
    <property type="entry name" value="Ycf3/AcsC/BcsC/TPR_MFPF"/>
</dbReference>
<feature type="repeat" description="TPR" evidence="3">
    <location>
        <begin position="121"/>
        <end position="154"/>
    </location>
</feature>
<evidence type="ECO:0000313" key="5">
    <source>
        <dbReference type="EMBL" id="MBO8450076.1"/>
    </source>
</evidence>
<dbReference type="PANTHER" id="PTHR44943:SF8">
    <property type="entry name" value="TPR REPEAT-CONTAINING PROTEIN MJ0263"/>
    <property type="match status" value="1"/>
</dbReference>
<reference evidence="5" key="2">
    <citation type="journal article" date="2021" name="PeerJ">
        <title>Extensive microbial diversity within the chicken gut microbiome revealed by metagenomics and culture.</title>
        <authorList>
            <person name="Gilroy R."/>
            <person name="Ravi A."/>
            <person name="Getino M."/>
            <person name="Pursley I."/>
            <person name="Horton D.L."/>
            <person name="Alikhan N.F."/>
            <person name="Baker D."/>
            <person name="Gharbi K."/>
            <person name="Hall N."/>
            <person name="Watson M."/>
            <person name="Adriaenssens E.M."/>
            <person name="Foster-Nyarko E."/>
            <person name="Jarju S."/>
            <person name="Secka A."/>
            <person name="Antonio M."/>
            <person name="Oren A."/>
            <person name="Chaudhuri R.R."/>
            <person name="La Ragione R."/>
            <person name="Hildebrand F."/>
            <person name="Pallen M.J."/>
        </authorList>
    </citation>
    <scope>NUCLEOTIDE SEQUENCE</scope>
    <source>
        <strain evidence="5">B3-4054</strain>
    </source>
</reference>
<dbReference type="PROSITE" id="PS50005">
    <property type="entry name" value="TPR"/>
    <property type="match status" value="2"/>
</dbReference>
<feature type="repeat" description="TPR" evidence="3">
    <location>
        <begin position="155"/>
        <end position="188"/>
    </location>
</feature>
<dbReference type="InterPro" id="IPR019734">
    <property type="entry name" value="TPR_rpt"/>
</dbReference>
<feature type="chain" id="PRO_5039710697" description="Tetratricopeptide repeat protein" evidence="4">
    <location>
        <begin position="18"/>
        <end position="203"/>
    </location>
</feature>